<evidence type="ECO:0008006" key="3">
    <source>
        <dbReference type="Google" id="ProtNLM"/>
    </source>
</evidence>
<feature type="non-terminal residue" evidence="1">
    <location>
        <position position="1"/>
    </location>
</feature>
<evidence type="ECO:0000313" key="2">
    <source>
        <dbReference type="Proteomes" id="UP001642360"/>
    </source>
</evidence>
<comment type="caution">
    <text evidence="1">The sequence shown here is derived from an EMBL/GenBank/DDBJ whole genome shotgun (WGS) entry which is preliminary data.</text>
</comment>
<dbReference type="EMBL" id="CAUOFW020010102">
    <property type="protein sequence ID" value="CAK9187711.1"/>
    <property type="molecule type" value="Genomic_DNA"/>
</dbReference>
<accession>A0ABC8V2Y4</accession>
<dbReference type="AlphaFoldDB" id="A0ABC8V2Y4"/>
<dbReference type="Proteomes" id="UP001642360">
    <property type="component" value="Unassembled WGS sequence"/>
</dbReference>
<reference evidence="1 2" key="1">
    <citation type="submission" date="2024-02" db="EMBL/GenBank/DDBJ databases">
        <authorList>
            <person name="Vignale AGUSTIN F."/>
            <person name="Sosa J E."/>
            <person name="Modenutti C."/>
        </authorList>
    </citation>
    <scope>NUCLEOTIDE SEQUENCE [LARGE SCALE GENOMIC DNA]</scope>
</reference>
<sequence length="218" mass="24440">LKVERIEKREARTIKDLISSEKLAKYDFGPLVHKKLPVPIRRPTPSEDSDFLLEVQDLVDINPMALELDEILRIKGKEAPDPPKGDQIPKVTSTIEEVYQFRMSSMLFHFYYHNLKASKEFSASPPLPSSTLERRAISHATMACNNSLADTWLLSILPQSDIQRSAIFTANDEVANALHGLTMAAVHVNSLLGRVHSAKKVADDRLSSLANIQNKVEE</sequence>
<evidence type="ECO:0000313" key="1">
    <source>
        <dbReference type="EMBL" id="CAK9187711.1"/>
    </source>
</evidence>
<name>A0ABC8V2Y4_9AQUA</name>
<proteinExistence type="predicted"/>
<keyword evidence="2" id="KW-1185">Reference proteome</keyword>
<protein>
    <recommendedName>
        <fullName evidence="3">Tropomodulin</fullName>
    </recommendedName>
</protein>
<organism evidence="1 2">
    <name type="scientific">Ilex paraguariensis</name>
    <name type="common">yerba mate</name>
    <dbReference type="NCBI Taxonomy" id="185542"/>
    <lineage>
        <taxon>Eukaryota</taxon>
        <taxon>Viridiplantae</taxon>
        <taxon>Streptophyta</taxon>
        <taxon>Embryophyta</taxon>
        <taxon>Tracheophyta</taxon>
        <taxon>Spermatophyta</taxon>
        <taxon>Magnoliopsida</taxon>
        <taxon>eudicotyledons</taxon>
        <taxon>Gunneridae</taxon>
        <taxon>Pentapetalae</taxon>
        <taxon>asterids</taxon>
        <taxon>campanulids</taxon>
        <taxon>Aquifoliales</taxon>
        <taxon>Aquifoliaceae</taxon>
        <taxon>Ilex</taxon>
    </lineage>
</organism>
<gene>
    <name evidence="1" type="ORF">ILEXP_LOCUS58303</name>
</gene>